<keyword evidence="8" id="KW-0732">Signal</keyword>
<dbReference type="STRING" id="1348657.M622_10180"/>
<evidence type="ECO:0000313" key="11">
    <source>
        <dbReference type="Proteomes" id="UP000015455"/>
    </source>
</evidence>
<dbReference type="RefSeq" id="WP_021248021.1">
    <property type="nucleotide sequence ID" value="NZ_ATJV01000024.1"/>
</dbReference>
<dbReference type="PANTHER" id="PTHR43811">
    <property type="entry name" value="FKBP-TYPE PEPTIDYL-PROLYL CIS-TRANS ISOMERASE FKPA"/>
    <property type="match status" value="1"/>
</dbReference>
<evidence type="ECO:0000256" key="8">
    <source>
        <dbReference type="SAM" id="SignalP"/>
    </source>
</evidence>
<dbReference type="EMBL" id="ATJV01000024">
    <property type="protein sequence ID" value="EPZ16878.1"/>
    <property type="molecule type" value="Genomic_DNA"/>
</dbReference>
<dbReference type="EC" id="5.2.1.8" evidence="7"/>
<dbReference type="PANTHER" id="PTHR43811:SF19">
    <property type="entry name" value="39 KDA FK506-BINDING NUCLEAR PROTEIN"/>
    <property type="match status" value="1"/>
</dbReference>
<comment type="similarity">
    <text evidence="2 7">Belongs to the FKBP-type PPIase family.</text>
</comment>
<feature type="domain" description="PPIase FKBP-type" evidence="9">
    <location>
        <begin position="54"/>
        <end position="140"/>
    </location>
</feature>
<sequence>MNKTLVCLLLSLAALNTAHAANTTNAAPNDVEMLPSGVRIEHLQRGDGPLPSASSTVLVHYHGTLSDGTVFDSSIERKQPISFPLRNVIPCWTQGVQHIKVGGKAMLTCPSRTAYGEAGAGSKIPPNATLNFEVHLLEIQ</sequence>
<name>T0B243_9RHOO</name>
<evidence type="ECO:0000256" key="7">
    <source>
        <dbReference type="RuleBase" id="RU003915"/>
    </source>
</evidence>
<dbReference type="SUPFAM" id="SSF54534">
    <property type="entry name" value="FKBP-like"/>
    <property type="match status" value="1"/>
</dbReference>
<evidence type="ECO:0000256" key="4">
    <source>
        <dbReference type="ARBA" id="ARBA00023235"/>
    </source>
</evidence>
<comment type="function">
    <text evidence="5">PPIases accelerate the folding of proteins.</text>
</comment>
<dbReference type="eggNOG" id="COG0545">
    <property type="taxonomic scope" value="Bacteria"/>
</dbReference>
<feature type="signal peptide" evidence="8">
    <location>
        <begin position="1"/>
        <end position="20"/>
    </location>
</feature>
<gene>
    <name evidence="10" type="ORF">M622_10180</name>
</gene>
<evidence type="ECO:0000256" key="1">
    <source>
        <dbReference type="ARBA" id="ARBA00000971"/>
    </source>
</evidence>
<comment type="catalytic activity">
    <reaction evidence="1 6 7">
        <text>[protein]-peptidylproline (omega=180) = [protein]-peptidylproline (omega=0)</text>
        <dbReference type="Rhea" id="RHEA:16237"/>
        <dbReference type="Rhea" id="RHEA-COMP:10747"/>
        <dbReference type="Rhea" id="RHEA-COMP:10748"/>
        <dbReference type="ChEBI" id="CHEBI:83833"/>
        <dbReference type="ChEBI" id="CHEBI:83834"/>
        <dbReference type="EC" id="5.2.1.8"/>
    </reaction>
</comment>
<organism evidence="10 11">
    <name type="scientific">Thauera terpenica 58Eu</name>
    <dbReference type="NCBI Taxonomy" id="1348657"/>
    <lineage>
        <taxon>Bacteria</taxon>
        <taxon>Pseudomonadati</taxon>
        <taxon>Pseudomonadota</taxon>
        <taxon>Betaproteobacteria</taxon>
        <taxon>Rhodocyclales</taxon>
        <taxon>Zoogloeaceae</taxon>
        <taxon>Thauera</taxon>
    </lineage>
</organism>
<keyword evidence="3 6" id="KW-0697">Rotamase</keyword>
<proteinExistence type="inferred from homology"/>
<dbReference type="Gene3D" id="3.10.50.40">
    <property type="match status" value="1"/>
</dbReference>
<protein>
    <recommendedName>
        <fullName evidence="7">Peptidyl-prolyl cis-trans isomerase</fullName>
        <ecNumber evidence="7">5.2.1.8</ecNumber>
    </recommendedName>
</protein>
<keyword evidence="4 6" id="KW-0413">Isomerase</keyword>
<dbReference type="Pfam" id="PF00254">
    <property type="entry name" value="FKBP_C"/>
    <property type="match status" value="1"/>
</dbReference>
<evidence type="ECO:0000256" key="6">
    <source>
        <dbReference type="PROSITE-ProRule" id="PRU00277"/>
    </source>
</evidence>
<dbReference type="OrthoDB" id="280278at2"/>
<evidence type="ECO:0000256" key="2">
    <source>
        <dbReference type="ARBA" id="ARBA00006577"/>
    </source>
</evidence>
<dbReference type="Proteomes" id="UP000015455">
    <property type="component" value="Unassembled WGS sequence"/>
</dbReference>
<keyword evidence="11" id="KW-1185">Reference proteome</keyword>
<accession>T0B243</accession>
<dbReference type="InterPro" id="IPR001179">
    <property type="entry name" value="PPIase_FKBP_dom"/>
</dbReference>
<evidence type="ECO:0000313" key="10">
    <source>
        <dbReference type="EMBL" id="EPZ16878.1"/>
    </source>
</evidence>
<dbReference type="AlphaFoldDB" id="T0B243"/>
<dbReference type="GO" id="GO:0003755">
    <property type="term" value="F:peptidyl-prolyl cis-trans isomerase activity"/>
    <property type="evidence" value="ECO:0007669"/>
    <property type="project" value="UniProtKB-UniRule"/>
</dbReference>
<reference evidence="10 11" key="1">
    <citation type="submission" date="2013-06" db="EMBL/GenBank/DDBJ databases">
        <title>Draft genome sequence of Thauera terpenica.</title>
        <authorList>
            <person name="Liu B."/>
            <person name="Frostegard A.H."/>
            <person name="Shapleigh J.P."/>
        </authorList>
    </citation>
    <scope>NUCLEOTIDE SEQUENCE [LARGE SCALE GENOMIC DNA]</scope>
    <source>
        <strain evidence="10 11">58Eu</strain>
    </source>
</reference>
<feature type="chain" id="PRO_5004573825" description="Peptidyl-prolyl cis-trans isomerase" evidence="8">
    <location>
        <begin position="21"/>
        <end position="140"/>
    </location>
</feature>
<evidence type="ECO:0000259" key="9">
    <source>
        <dbReference type="PROSITE" id="PS50059"/>
    </source>
</evidence>
<dbReference type="FunFam" id="3.10.50.40:FF:000006">
    <property type="entry name" value="Peptidyl-prolyl cis-trans isomerase"/>
    <property type="match status" value="1"/>
</dbReference>
<dbReference type="PROSITE" id="PS50059">
    <property type="entry name" value="FKBP_PPIASE"/>
    <property type="match status" value="1"/>
</dbReference>
<evidence type="ECO:0000256" key="5">
    <source>
        <dbReference type="ARBA" id="ARBA00056164"/>
    </source>
</evidence>
<dbReference type="PATRIC" id="fig|1348657.5.peg.569"/>
<evidence type="ECO:0000256" key="3">
    <source>
        <dbReference type="ARBA" id="ARBA00023110"/>
    </source>
</evidence>
<comment type="caution">
    <text evidence="10">The sequence shown here is derived from an EMBL/GenBank/DDBJ whole genome shotgun (WGS) entry which is preliminary data.</text>
</comment>
<dbReference type="InterPro" id="IPR046357">
    <property type="entry name" value="PPIase_dom_sf"/>
</dbReference>